<organism evidence="4">
    <name type="scientific">Selaginella moellendorffii</name>
    <name type="common">Spikemoss</name>
    <dbReference type="NCBI Taxonomy" id="88036"/>
    <lineage>
        <taxon>Eukaryota</taxon>
        <taxon>Viridiplantae</taxon>
        <taxon>Streptophyta</taxon>
        <taxon>Embryophyta</taxon>
        <taxon>Tracheophyta</taxon>
        <taxon>Lycopodiopsida</taxon>
        <taxon>Selaginellales</taxon>
        <taxon>Selaginellaceae</taxon>
        <taxon>Selaginella</taxon>
    </lineage>
</organism>
<dbReference type="InterPro" id="IPR055411">
    <property type="entry name" value="LRR_FXL15/At3g58940/PEG3-like"/>
</dbReference>
<dbReference type="KEGG" id="smo:SELMODRAFT_447028"/>
<evidence type="ECO:0000313" key="3">
    <source>
        <dbReference type="EMBL" id="EFJ11361.1"/>
    </source>
</evidence>
<dbReference type="HOGENOM" id="CLU_045756_0_0_1"/>
<feature type="region of interest" description="Disordered" evidence="1">
    <location>
        <begin position="52"/>
        <end position="77"/>
    </location>
</feature>
<gene>
    <name evidence="3" type="ORF">SELMODRAFT_447028</name>
</gene>
<dbReference type="FunCoup" id="D8SW46">
    <property type="interactions" value="1802"/>
</dbReference>
<accession>D8SW46</accession>
<dbReference type="AlphaFoldDB" id="D8SW46"/>
<proteinExistence type="predicted"/>
<reference evidence="3 4" key="1">
    <citation type="journal article" date="2011" name="Science">
        <title>The Selaginella genome identifies genetic changes associated with the evolution of vascular plants.</title>
        <authorList>
            <person name="Banks J.A."/>
            <person name="Nishiyama T."/>
            <person name="Hasebe M."/>
            <person name="Bowman J.L."/>
            <person name="Gribskov M."/>
            <person name="dePamphilis C."/>
            <person name="Albert V.A."/>
            <person name="Aono N."/>
            <person name="Aoyama T."/>
            <person name="Ambrose B.A."/>
            <person name="Ashton N.W."/>
            <person name="Axtell M.J."/>
            <person name="Barker E."/>
            <person name="Barker M.S."/>
            <person name="Bennetzen J.L."/>
            <person name="Bonawitz N.D."/>
            <person name="Chapple C."/>
            <person name="Cheng C."/>
            <person name="Correa L.G."/>
            <person name="Dacre M."/>
            <person name="DeBarry J."/>
            <person name="Dreyer I."/>
            <person name="Elias M."/>
            <person name="Engstrom E.M."/>
            <person name="Estelle M."/>
            <person name="Feng L."/>
            <person name="Finet C."/>
            <person name="Floyd S.K."/>
            <person name="Frommer W.B."/>
            <person name="Fujita T."/>
            <person name="Gramzow L."/>
            <person name="Gutensohn M."/>
            <person name="Harholt J."/>
            <person name="Hattori M."/>
            <person name="Heyl A."/>
            <person name="Hirai T."/>
            <person name="Hiwatashi Y."/>
            <person name="Ishikawa M."/>
            <person name="Iwata M."/>
            <person name="Karol K.G."/>
            <person name="Koehler B."/>
            <person name="Kolukisaoglu U."/>
            <person name="Kubo M."/>
            <person name="Kurata T."/>
            <person name="Lalonde S."/>
            <person name="Li K."/>
            <person name="Li Y."/>
            <person name="Litt A."/>
            <person name="Lyons E."/>
            <person name="Manning G."/>
            <person name="Maruyama T."/>
            <person name="Michael T.P."/>
            <person name="Mikami K."/>
            <person name="Miyazaki S."/>
            <person name="Morinaga S."/>
            <person name="Murata T."/>
            <person name="Mueller-Roeber B."/>
            <person name="Nelson D.R."/>
            <person name="Obara M."/>
            <person name="Oguri Y."/>
            <person name="Olmstead R.G."/>
            <person name="Onodera N."/>
            <person name="Petersen B.L."/>
            <person name="Pils B."/>
            <person name="Prigge M."/>
            <person name="Rensing S.A."/>
            <person name="Riano-Pachon D.M."/>
            <person name="Roberts A.W."/>
            <person name="Sato Y."/>
            <person name="Scheller H.V."/>
            <person name="Schulz B."/>
            <person name="Schulz C."/>
            <person name="Shakirov E.V."/>
            <person name="Shibagaki N."/>
            <person name="Shinohara N."/>
            <person name="Shippen D.E."/>
            <person name="Soerensen I."/>
            <person name="Sotooka R."/>
            <person name="Sugimoto N."/>
            <person name="Sugita M."/>
            <person name="Sumikawa N."/>
            <person name="Tanurdzic M."/>
            <person name="Theissen G."/>
            <person name="Ulvskov P."/>
            <person name="Wakazuki S."/>
            <person name="Weng J.K."/>
            <person name="Willats W.W."/>
            <person name="Wipf D."/>
            <person name="Wolf P.G."/>
            <person name="Yang L."/>
            <person name="Zimmer A.D."/>
            <person name="Zhu Q."/>
            <person name="Mitros T."/>
            <person name="Hellsten U."/>
            <person name="Loque D."/>
            <person name="Otillar R."/>
            <person name="Salamov A."/>
            <person name="Schmutz J."/>
            <person name="Shapiro H."/>
            <person name="Lindquist E."/>
            <person name="Lucas S."/>
            <person name="Rokhsar D."/>
            <person name="Grigoriev I.V."/>
        </authorList>
    </citation>
    <scope>NUCLEOTIDE SEQUENCE [LARGE SCALE GENOMIC DNA]</scope>
</reference>
<dbReference type="EMBL" id="GL377647">
    <property type="protein sequence ID" value="EFJ11361.1"/>
    <property type="molecule type" value="Genomic_DNA"/>
</dbReference>
<keyword evidence="4" id="KW-1185">Reference proteome</keyword>
<name>D8SW46_SELML</name>
<evidence type="ECO:0000259" key="2">
    <source>
        <dbReference type="Pfam" id="PF24758"/>
    </source>
</evidence>
<dbReference type="InParanoid" id="D8SW46"/>
<evidence type="ECO:0000313" key="4">
    <source>
        <dbReference type="Proteomes" id="UP000001514"/>
    </source>
</evidence>
<feature type="domain" description="F-box/LRR-repeat protein 15/At3g58940/PEG3-like LRR" evidence="2">
    <location>
        <begin position="95"/>
        <end position="166"/>
    </location>
</feature>
<dbReference type="Proteomes" id="UP000001514">
    <property type="component" value="Unassembled WGS sequence"/>
</dbReference>
<evidence type="ECO:0000256" key="1">
    <source>
        <dbReference type="SAM" id="MobiDB-lite"/>
    </source>
</evidence>
<dbReference type="Pfam" id="PF24758">
    <property type="entry name" value="LRR_At5g56370"/>
    <property type="match status" value="1"/>
</dbReference>
<protein>
    <recommendedName>
        <fullName evidence="2">F-box/LRR-repeat protein 15/At3g58940/PEG3-like LRR domain-containing protein</fullName>
    </recommendedName>
</protein>
<dbReference type="Gramene" id="EFJ11361">
    <property type="protein sequence ID" value="EFJ11361"/>
    <property type="gene ID" value="SELMODRAFT_447028"/>
</dbReference>
<sequence length="338" mass="37785">MRRSMELDDCSLVEILSKVEDARTLAPCKRWEELRWAVSRLSFDFPASTNEGRRGCNLQTPASSDAPRTRLPAASRSSPSVSTVAAIVVSNTIGKLASLNVCEFHSPVSNPLLQMLLSSCPKLQILSAVHRLGDNTLTVSSGSLRVLSVYEPRCHLGIMVDAPKLQFFRVGFRPYDRITRSSRAKLVTWPVGANWTKGYISAIAKLSQFSPKVSKLSLLCFDSDHVLSYFRNMETLCVDSYSFQSFVPGGVSNCKRKNLTIHFLILGNTLPNVAFLSQMRSCIHGYHQVRPSHSCWRGQHVSVNLRISAHVSQEHRLLVVGLYRNRGSVEAAECWFER</sequence>